<dbReference type="Gene3D" id="1.10.3430.10">
    <property type="entry name" value="Ammonium transporter AmtB like domains"/>
    <property type="match status" value="1"/>
</dbReference>
<dbReference type="OrthoDB" id="534912at2759"/>
<keyword evidence="4 8" id="KW-0812">Transmembrane</keyword>
<reference evidence="10" key="1">
    <citation type="submission" date="2021-02" db="EMBL/GenBank/DDBJ databases">
        <authorList>
            <person name="Bekaert M."/>
        </authorList>
    </citation>
    <scope>NUCLEOTIDE SEQUENCE</scope>
    <source>
        <strain evidence="10">IoA-00</strain>
    </source>
</reference>
<feature type="transmembrane region" description="Helical" evidence="8">
    <location>
        <begin position="185"/>
        <end position="205"/>
    </location>
</feature>
<keyword evidence="11" id="KW-1185">Reference proteome</keyword>
<protein>
    <recommendedName>
        <fullName evidence="8">Ammonium transporter</fullName>
    </recommendedName>
</protein>
<evidence type="ECO:0000256" key="3">
    <source>
        <dbReference type="ARBA" id="ARBA00022448"/>
    </source>
</evidence>
<name>A0A7R8CRQ0_LEPSM</name>
<evidence type="ECO:0000256" key="4">
    <source>
        <dbReference type="ARBA" id="ARBA00022692"/>
    </source>
</evidence>
<keyword evidence="5 8" id="KW-1133">Transmembrane helix</keyword>
<evidence type="ECO:0000256" key="1">
    <source>
        <dbReference type="ARBA" id="ARBA00004141"/>
    </source>
</evidence>
<feature type="transmembrane region" description="Helical" evidence="8">
    <location>
        <begin position="319"/>
        <end position="337"/>
    </location>
</feature>
<keyword evidence="3 8" id="KW-0813">Transport</keyword>
<sequence>MSNRNTTFSNFSDEDLNNQTLLLNNYGEDPFDDLLWDDATWIMCASFIVFTMQTGFGMLESGCVSLKNEVNIMMKNVVDVVLGGVTYWAFGYGLSYGESYGTTPFFGVGKWFVNAEGLKMGPIYATFLFQLSFATTATTIVSGGIAERCNFYAYCLFSLVNTVVYCVPAGWLWGNHGFLNTLGVVDIAGGGGVHLVGGTSAFVAAKMMGPRLGRWDINGDPPMGSPANAAIGLFMLWWGWLAFNAGSTFGVSGKKWILAAKATVTTFVASCAGCIFSVGYSLYTTNGKIDVLMIINGILGALVSITAGCAIVTTFESIFIGIVGSFLSNITAGFLIWLKVDDAVGATCVHGFGGFWSMLAVGIFAEKDSLDRVSNYAGLLHGGGFYLLGVQILASVCLMLWAGIVTFLLIKGINLIIHFRMDPYEELLGADYCEHNIFHSGVGVTRAVSVLRTHKPEVDLNLIPVGKNEGHMNYLETNYGSKLLHDKLIQIKRMQDVRSAFTKKD</sequence>
<feature type="transmembrane region" description="Helical" evidence="8">
    <location>
        <begin position="151"/>
        <end position="173"/>
    </location>
</feature>
<feature type="transmembrane region" description="Helical" evidence="8">
    <location>
        <begin position="344"/>
        <end position="365"/>
    </location>
</feature>
<evidence type="ECO:0000256" key="7">
    <source>
        <dbReference type="ARBA" id="ARBA00023177"/>
    </source>
</evidence>
<dbReference type="Pfam" id="PF00909">
    <property type="entry name" value="Ammonium_transp"/>
    <property type="match status" value="1"/>
</dbReference>
<dbReference type="GO" id="GO:0005886">
    <property type="term" value="C:plasma membrane"/>
    <property type="evidence" value="ECO:0007669"/>
    <property type="project" value="UniProtKB-SubCell"/>
</dbReference>
<feature type="transmembrane region" description="Helical" evidence="8">
    <location>
        <begin position="256"/>
        <end position="279"/>
    </location>
</feature>
<dbReference type="GO" id="GO:0097272">
    <property type="term" value="P:ammonium homeostasis"/>
    <property type="evidence" value="ECO:0007669"/>
    <property type="project" value="TreeGrafter"/>
</dbReference>
<dbReference type="EMBL" id="HG994582">
    <property type="protein sequence ID" value="CAF2907698.1"/>
    <property type="molecule type" value="Genomic_DNA"/>
</dbReference>
<evidence type="ECO:0000313" key="11">
    <source>
        <dbReference type="Proteomes" id="UP000675881"/>
    </source>
</evidence>
<dbReference type="NCBIfam" id="TIGR00836">
    <property type="entry name" value="amt"/>
    <property type="match status" value="1"/>
</dbReference>
<dbReference type="SUPFAM" id="SSF111352">
    <property type="entry name" value="Ammonium transporter"/>
    <property type="match status" value="1"/>
</dbReference>
<dbReference type="AlphaFoldDB" id="A0A7R8CRQ0"/>
<evidence type="ECO:0000256" key="8">
    <source>
        <dbReference type="RuleBase" id="RU362002"/>
    </source>
</evidence>
<dbReference type="PANTHER" id="PTHR11730:SF58">
    <property type="entry name" value="AMMONIUM TRANSPORTER"/>
    <property type="match status" value="1"/>
</dbReference>
<feature type="transmembrane region" description="Helical" evidence="8">
    <location>
        <begin position="385"/>
        <end position="410"/>
    </location>
</feature>
<dbReference type="InterPro" id="IPR029020">
    <property type="entry name" value="Ammonium/urea_transptr"/>
</dbReference>
<evidence type="ECO:0000259" key="9">
    <source>
        <dbReference type="Pfam" id="PF00909"/>
    </source>
</evidence>
<proteinExistence type="inferred from homology"/>
<dbReference type="FunFam" id="1.10.3430.10:FF:000008">
    <property type="entry name" value="Ammonium transporter"/>
    <property type="match status" value="1"/>
</dbReference>
<evidence type="ECO:0000256" key="5">
    <source>
        <dbReference type="ARBA" id="ARBA00022989"/>
    </source>
</evidence>
<dbReference type="PANTHER" id="PTHR11730">
    <property type="entry name" value="AMMONIUM TRANSPORTER"/>
    <property type="match status" value="1"/>
</dbReference>
<feature type="domain" description="Ammonium transporter AmtB-like" evidence="9">
    <location>
        <begin position="41"/>
        <end position="436"/>
    </location>
</feature>
<comment type="subcellular location">
    <subcellularLocation>
        <location evidence="8">Cell membrane</location>
        <topology evidence="8">Multi-pass membrane protein</topology>
    </subcellularLocation>
    <subcellularLocation>
        <location evidence="1">Membrane</location>
        <topology evidence="1">Multi-pass membrane protein</topology>
    </subcellularLocation>
</comment>
<evidence type="ECO:0000256" key="2">
    <source>
        <dbReference type="ARBA" id="ARBA00005887"/>
    </source>
</evidence>
<comment type="similarity">
    <text evidence="2 8">Belongs to the ammonia transporter channel (TC 1.A.11.2) family.</text>
</comment>
<accession>A0A7R8CRQ0</accession>
<dbReference type="Proteomes" id="UP000675881">
    <property type="component" value="Chromosome 3"/>
</dbReference>
<evidence type="ECO:0000256" key="6">
    <source>
        <dbReference type="ARBA" id="ARBA00023136"/>
    </source>
</evidence>
<feature type="transmembrane region" description="Helical" evidence="8">
    <location>
        <begin position="39"/>
        <end position="59"/>
    </location>
</feature>
<dbReference type="GO" id="GO:0008519">
    <property type="term" value="F:ammonium channel activity"/>
    <property type="evidence" value="ECO:0007669"/>
    <property type="project" value="InterPro"/>
</dbReference>
<keyword evidence="6 8" id="KW-0472">Membrane</keyword>
<evidence type="ECO:0000313" key="10">
    <source>
        <dbReference type="EMBL" id="CAF2907698.1"/>
    </source>
</evidence>
<organism evidence="10 11">
    <name type="scientific">Lepeophtheirus salmonis</name>
    <name type="common">Salmon louse</name>
    <name type="synonym">Caligus salmonis</name>
    <dbReference type="NCBI Taxonomy" id="72036"/>
    <lineage>
        <taxon>Eukaryota</taxon>
        <taxon>Metazoa</taxon>
        <taxon>Ecdysozoa</taxon>
        <taxon>Arthropoda</taxon>
        <taxon>Crustacea</taxon>
        <taxon>Multicrustacea</taxon>
        <taxon>Hexanauplia</taxon>
        <taxon>Copepoda</taxon>
        <taxon>Siphonostomatoida</taxon>
        <taxon>Caligidae</taxon>
        <taxon>Lepeophtheirus</taxon>
    </lineage>
</organism>
<keyword evidence="7 8" id="KW-0924">Ammonia transport</keyword>
<feature type="transmembrane region" description="Helical" evidence="8">
    <location>
        <begin position="226"/>
        <end position="244"/>
    </location>
</feature>
<feature type="transmembrane region" description="Helical" evidence="8">
    <location>
        <begin position="123"/>
        <end position="144"/>
    </location>
</feature>
<feature type="transmembrane region" description="Helical" evidence="8">
    <location>
        <begin position="80"/>
        <end position="97"/>
    </location>
</feature>
<gene>
    <name evidence="10" type="ORF">LSAA_7974</name>
</gene>
<dbReference type="InterPro" id="IPR001905">
    <property type="entry name" value="Ammonium_transpt"/>
</dbReference>
<dbReference type="InterPro" id="IPR024041">
    <property type="entry name" value="NH4_transpt_AmtB-like_dom"/>
</dbReference>
<feature type="transmembrane region" description="Helical" evidence="8">
    <location>
        <begin position="291"/>
        <end position="313"/>
    </location>
</feature>